<reference evidence="2 3" key="1">
    <citation type="submission" date="2024-01" db="EMBL/GenBank/DDBJ databases">
        <authorList>
            <person name="Allen C."/>
            <person name="Tagirdzhanova G."/>
        </authorList>
    </citation>
    <scope>NUCLEOTIDE SEQUENCE [LARGE SCALE GENOMIC DNA]</scope>
    <source>
        <strain evidence="2 3">CBS 119000</strain>
    </source>
</reference>
<dbReference type="InterPro" id="IPR023214">
    <property type="entry name" value="HAD_sf"/>
</dbReference>
<dbReference type="SUPFAM" id="SSF56784">
    <property type="entry name" value="HAD-like"/>
    <property type="match status" value="1"/>
</dbReference>
<feature type="region of interest" description="Disordered" evidence="1">
    <location>
        <begin position="241"/>
        <end position="272"/>
    </location>
</feature>
<dbReference type="EMBL" id="CAWUON010000106">
    <property type="protein sequence ID" value="CAK7273219.1"/>
    <property type="molecule type" value="Genomic_DNA"/>
</dbReference>
<feature type="compositionally biased region" description="Gly residues" evidence="1">
    <location>
        <begin position="245"/>
        <end position="256"/>
    </location>
</feature>
<dbReference type="PANTHER" id="PTHR17901">
    <property type="entry name" value="MAGNESIUM-DEPENDENT PHOSPHATASE 1 MDP1"/>
    <property type="match status" value="1"/>
</dbReference>
<sequence>MATLKACAAANDAALVSSLFPPGSVLTDGHPLPSLVVFDLDYTLWPFWVDTHTTPPIRPATEEEKVPKSRRARHKKEKETAAAADTNNESGFRPVTVVDRYGETFAFYRDVPHILQALPLAGLKMAVASRTSAPELAREMLTLLRVPGAPAKETENGVAAASKEAVALGVFDAGLEIYPTNKLRHMYALQRRTAIPYEEFLFFDDESRNRNVESVGVTMFLVRDGVTWDAVERGVRAWRRRHGHSGGARPGANGKGGKGDSEDEKSDYEYSY</sequence>
<comment type="caution">
    <text evidence="2">The sequence shown here is derived from an EMBL/GenBank/DDBJ whole genome shotgun (WGS) entry which is preliminary data.</text>
</comment>
<feature type="region of interest" description="Disordered" evidence="1">
    <location>
        <begin position="56"/>
        <end position="86"/>
    </location>
</feature>
<evidence type="ECO:0000256" key="1">
    <source>
        <dbReference type="SAM" id="MobiDB-lite"/>
    </source>
</evidence>
<accession>A0ABP0DY53</accession>
<dbReference type="Pfam" id="PF12689">
    <property type="entry name" value="Acid_PPase"/>
    <property type="match status" value="1"/>
</dbReference>
<dbReference type="InterPro" id="IPR010033">
    <property type="entry name" value="HAD_SF_ppase_IIIC"/>
</dbReference>
<dbReference type="NCBIfam" id="TIGR01681">
    <property type="entry name" value="HAD-SF-IIIC"/>
    <property type="match status" value="1"/>
</dbReference>
<dbReference type="SFLD" id="SFLDG01129">
    <property type="entry name" value="C1.5:_HAD__Beta-PGM__Phosphata"/>
    <property type="match status" value="1"/>
</dbReference>
<protein>
    <recommendedName>
        <fullName evidence="4">Magnesium dependent phosphatase</fullName>
    </recommendedName>
</protein>
<dbReference type="InterPro" id="IPR010036">
    <property type="entry name" value="MDP_1_eu_arc"/>
</dbReference>
<organism evidence="2 3">
    <name type="scientific">Sporothrix epigloea</name>
    <dbReference type="NCBI Taxonomy" id="1892477"/>
    <lineage>
        <taxon>Eukaryota</taxon>
        <taxon>Fungi</taxon>
        <taxon>Dikarya</taxon>
        <taxon>Ascomycota</taxon>
        <taxon>Pezizomycotina</taxon>
        <taxon>Sordariomycetes</taxon>
        <taxon>Sordariomycetidae</taxon>
        <taxon>Ophiostomatales</taxon>
        <taxon>Ophiostomataceae</taxon>
        <taxon>Sporothrix</taxon>
    </lineage>
</organism>
<dbReference type="SFLD" id="SFLDS00003">
    <property type="entry name" value="Haloacid_Dehalogenase"/>
    <property type="match status" value="1"/>
</dbReference>
<keyword evidence="3" id="KW-1185">Reference proteome</keyword>
<name>A0ABP0DY53_9PEZI</name>
<dbReference type="InterPro" id="IPR036412">
    <property type="entry name" value="HAD-like_sf"/>
</dbReference>
<evidence type="ECO:0008006" key="4">
    <source>
        <dbReference type="Google" id="ProtNLM"/>
    </source>
</evidence>
<dbReference type="Gene3D" id="3.40.50.1000">
    <property type="entry name" value="HAD superfamily/HAD-like"/>
    <property type="match status" value="1"/>
</dbReference>
<dbReference type="Proteomes" id="UP001642502">
    <property type="component" value="Unassembled WGS sequence"/>
</dbReference>
<dbReference type="PANTHER" id="PTHR17901:SF14">
    <property type="entry name" value="MAGNESIUM-DEPENDENT PHOSPHATASE 1"/>
    <property type="match status" value="1"/>
</dbReference>
<proteinExistence type="predicted"/>
<dbReference type="SFLD" id="SFLDG01131">
    <property type="entry name" value="C1.5.2:_MDP_Like"/>
    <property type="match status" value="1"/>
</dbReference>
<gene>
    <name evidence="2" type="ORF">SEPCBS119000_005541</name>
</gene>
<evidence type="ECO:0000313" key="2">
    <source>
        <dbReference type="EMBL" id="CAK7273219.1"/>
    </source>
</evidence>
<evidence type="ECO:0000313" key="3">
    <source>
        <dbReference type="Proteomes" id="UP001642502"/>
    </source>
</evidence>